<dbReference type="EMBL" id="JBHSON010000038">
    <property type="protein sequence ID" value="MFC5749018.1"/>
    <property type="molecule type" value="Genomic_DNA"/>
</dbReference>
<evidence type="ECO:0000256" key="1">
    <source>
        <dbReference type="SAM" id="Phobius"/>
    </source>
</evidence>
<dbReference type="RefSeq" id="WP_378284725.1">
    <property type="nucleotide sequence ID" value="NZ_JBHSON010000038.1"/>
</dbReference>
<evidence type="ECO:0000313" key="2">
    <source>
        <dbReference type="EMBL" id="MFC5749018.1"/>
    </source>
</evidence>
<comment type="caution">
    <text evidence="2">The sequence shown here is derived from an EMBL/GenBank/DDBJ whole genome shotgun (WGS) entry which is preliminary data.</text>
</comment>
<reference evidence="3" key="1">
    <citation type="journal article" date="2019" name="Int. J. Syst. Evol. Microbiol.">
        <title>The Global Catalogue of Microorganisms (GCM) 10K type strain sequencing project: providing services to taxonomists for standard genome sequencing and annotation.</title>
        <authorList>
            <consortium name="The Broad Institute Genomics Platform"/>
            <consortium name="The Broad Institute Genome Sequencing Center for Infectious Disease"/>
            <person name="Wu L."/>
            <person name="Ma J."/>
        </authorList>
    </citation>
    <scope>NUCLEOTIDE SEQUENCE [LARGE SCALE GENOMIC DNA]</scope>
    <source>
        <strain evidence="3">KCTC 42087</strain>
    </source>
</reference>
<protein>
    <submittedName>
        <fullName evidence="2">Uncharacterized protein</fullName>
    </submittedName>
</protein>
<proteinExistence type="predicted"/>
<keyword evidence="1" id="KW-1133">Transmembrane helix</keyword>
<keyword evidence="1" id="KW-0812">Transmembrane</keyword>
<keyword evidence="1" id="KW-0472">Membrane</keyword>
<evidence type="ECO:0000313" key="3">
    <source>
        <dbReference type="Proteomes" id="UP001596074"/>
    </source>
</evidence>
<gene>
    <name evidence="2" type="ORF">ACFPZN_25665</name>
</gene>
<name>A0ABW1A5U6_9ACTN</name>
<feature type="transmembrane region" description="Helical" evidence="1">
    <location>
        <begin position="53"/>
        <end position="74"/>
    </location>
</feature>
<dbReference type="Proteomes" id="UP001596074">
    <property type="component" value="Unassembled WGS sequence"/>
</dbReference>
<organism evidence="2 3">
    <name type="scientific">Actinomadura rugatobispora</name>
    <dbReference type="NCBI Taxonomy" id="1994"/>
    <lineage>
        <taxon>Bacteria</taxon>
        <taxon>Bacillati</taxon>
        <taxon>Actinomycetota</taxon>
        <taxon>Actinomycetes</taxon>
        <taxon>Streptosporangiales</taxon>
        <taxon>Thermomonosporaceae</taxon>
        <taxon>Actinomadura</taxon>
    </lineage>
</organism>
<accession>A0ABW1A5U6</accession>
<sequence length="75" mass="7396">MPSAHPGRARLLAFGASAALSLLLSPITAIFAVLIGAAGLCAAAPARRAQTMPVAVFAGVTAGALPYLVAGLLIR</sequence>
<keyword evidence="3" id="KW-1185">Reference proteome</keyword>